<evidence type="ECO:0000256" key="2">
    <source>
        <dbReference type="ARBA" id="ARBA00010617"/>
    </source>
</evidence>
<organism evidence="9 10">
    <name type="scientific">Aspergillus glaucus CBS 516.65</name>
    <dbReference type="NCBI Taxonomy" id="1160497"/>
    <lineage>
        <taxon>Eukaryota</taxon>
        <taxon>Fungi</taxon>
        <taxon>Dikarya</taxon>
        <taxon>Ascomycota</taxon>
        <taxon>Pezizomycotina</taxon>
        <taxon>Eurotiomycetes</taxon>
        <taxon>Eurotiomycetidae</taxon>
        <taxon>Eurotiales</taxon>
        <taxon>Aspergillaceae</taxon>
        <taxon>Aspergillus</taxon>
        <taxon>Aspergillus subgen. Aspergillus</taxon>
    </lineage>
</organism>
<keyword evidence="10" id="KW-1185">Reference proteome</keyword>
<dbReference type="SUPFAM" id="SSF48264">
    <property type="entry name" value="Cytochrome P450"/>
    <property type="match status" value="1"/>
</dbReference>
<dbReference type="STRING" id="1160497.A0A1L9V7I8"/>
<dbReference type="InterPro" id="IPR036396">
    <property type="entry name" value="Cyt_P450_sf"/>
</dbReference>
<dbReference type="GO" id="GO:0016705">
    <property type="term" value="F:oxidoreductase activity, acting on paired donors, with incorporation or reduction of molecular oxygen"/>
    <property type="evidence" value="ECO:0007669"/>
    <property type="project" value="InterPro"/>
</dbReference>
<sequence>MAHFTTLGLGLLAYILLRSIYRPYFHPLRKIPGPKLAAITYAYEFYYNVIKRGMYIWEIERLHQVYGPIIRINPREIHIKDPDYYEETFPRGTRKRERDASWLAQYGADGSAFSSVSPEAHRERRAPLEKFFSKRAISNMENLIYERLDKICSQLQKAYSSHNVVNIDAGYAGLTADVIHSYIFGHDFGNLDQEGFNAHVRDSINGIFTVCHIMYFFPFLWNITNALPTDVLRWLSPTVAALVDQKNRMYQLSLDAIQDPSSAKQNTILSTLVGPKMPQHLRTPERLMNEELSLVNAGTETTARSLSLATYHLLSRDNIRNKLREELKQFMPTPNVRPTWNNLEKLPYLSAVITETLRLSTGLASRSPRIAPTETLVYKDYTIPPGTPVSQINNFILMDPDIFPDPHAFDPERWIRAAANGERLDRYLVIFSRGSRICQGLNLAYAELFIVLATLMRRFDMELYETTKKDVEFVRDFTTPYPESGNFKVQVLVTGVTNE</sequence>
<dbReference type="EMBL" id="KV878914">
    <property type="protein sequence ID" value="OJJ79876.1"/>
    <property type="molecule type" value="Genomic_DNA"/>
</dbReference>
<comment type="similarity">
    <text evidence="2">Belongs to the cytochrome P450 family.</text>
</comment>
<dbReference type="CDD" id="cd11062">
    <property type="entry name" value="CYP58-like"/>
    <property type="match status" value="1"/>
</dbReference>
<dbReference type="Gene3D" id="1.10.630.10">
    <property type="entry name" value="Cytochrome P450"/>
    <property type="match status" value="1"/>
</dbReference>
<dbReference type="GO" id="GO:0005506">
    <property type="term" value="F:iron ion binding"/>
    <property type="evidence" value="ECO:0007669"/>
    <property type="project" value="InterPro"/>
</dbReference>
<keyword evidence="6 8" id="KW-0408">Iron</keyword>
<gene>
    <name evidence="9" type="ORF">ASPGLDRAFT_135798</name>
</gene>
<evidence type="ECO:0000256" key="3">
    <source>
        <dbReference type="ARBA" id="ARBA00022617"/>
    </source>
</evidence>
<dbReference type="PRINTS" id="PR00463">
    <property type="entry name" value="EP450I"/>
</dbReference>
<evidence type="ECO:0000256" key="1">
    <source>
        <dbReference type="ARBA" id="ARBA00001971"/>
    </source>
</evidence>
<evidence type="ECO:0000256" key="6">
    <source>
        <dbReference type="ARBA" id="ARBA00023004"/>
    </source>
</evidence>
<keyword evidence="3 8" id="KW-0349">Heme</keyword>
<dbReference type="AlphaFoldDB" id="A0A1L9V7I8"/>
<evidence type="ECO:0008006" key="11">
    <source>
        <dbReference type="Google" id="ProtNLM"/>
    </source>
</evidence>
<dbReference type="PANTHER" id="PTHR24305:SF157">
    <property type="entry name" value="N-ACETYLTRYPTOPHAN 6-HYDROXYLASE IVOC-RELATED"/>
    <property type="match status" value="1"/>
</dbReference>
<dbReference type="Proteomes" id="UP000184300">
    <property type="component" value="Unassembled WGS sequence"/>
</dbReference>
<evidence type="ECO:0000256" key="4">
    <source>
        <dbReference type="ARBA" id="ARBA00022723"/>
    </source>
</evidence>
<evidence type="ECO:0000256" key="7">
    <source>
        <dbReference type="ARBA" id="ARBA00023033"/>
    </source>
</evidence>
<proteinExistence type="inferred from homology"/>
<evidence type="ECO:0000256" key="8">
    <source>
        <dbReference type="PIRSR" id="PIRSR602401-1"/>
    </source>
</evidence>
<evidence type="ECO:0000313" key="9">
    <source>
        <dbReference type="EMBL" id="OJJ79876.1"/>
    </source>
</evidence>
<comment type="cofactor">
    <cofactor evidence="1 8">
        <name>heme</name>
        <dbReference type="ChEBI" id="CHEBI:30413"/>
    </cofactor>
</comment>
<dbReference type="Pfam" id="PF00067">
    <property type="entry name" value="p450"/>
    <property type="match status" value="1"/>
</dbReference>
<dbReference type="PRINTS" id="PR00385">
    <property type="entry name" value="P450"/>
</dbReference>
<keyword evidence="7" id="KW-0503">Monooxygenase</keyword>
<dbReference type="GO" id="GO:0020037">
    <property type="term" value="F:heme binding"/>
    <property type="evidence" value="ECO:0007669"/>
    <property type="project" value="InterPro"/>
</dbReference>
<dbReference type="GeneID" id="34457667"/>
<name>A0A1L9V7I8_ASPGL</name>
<evidence type="ECO:0000256" key="5">
    <source>
        <dbReference type="ARBA" id="ARBA00023002"/>
    </source>
</evidence>
<protein>
    <recommendedName>
        <fullName evidence="11">Cytochrome P450</fullName>
    </recommendedName>
</protein>
<keyword evidence="4 8" id="KW-0479">Metal-binding</keyword>
<dbReference type="OrthoDB" id="3945418at2759"/>
<dbReference type="InterPro" id="IPR050121">
    <property type="entry name" value="Cytochrome_P450_monoxygenase"/>
</dbReference>
<dbReference type="InterPro" id="IPR001128">
    <property type="entry name" value="Cyt_P450"/>
</dbReference>
<accession>A0A1L9V7I8</accession>
<keyword evidence="5" id="KW-0560">Oxidoreductase</keyword>
<reference evidence="10" key="1">
    <citation type="journal article" date="2017" name="Genome Biol.">
        <title>Comparative genomics reveals high biological diversity and specific adaptations in the industrially and medically important fungal genus Aspergillus.</title>
        <authorList>
            <person name="de Vries R.P."/>
            <person name="Riley R."/>
            <person name="Wiebenga A."/>
            <person name="Aguilar-Osorio G."/>
            <person name="Amillis S."/>
            <person name="Uchima C.A."/>
            <person name="Anderluh G."/>
            <person name="Asadollahi M."/>
            <person name="Askin M."/>
            <person name="Barry K."/>
            <person name="Battaglia E."/>
            <person name="Bayram O."/>
            <person name="Benocci T."/>
            <person name="Braus-Stromeyer S.A."/>
            <person name="Caldana C."/>
            <person name="Canovas D."/>
            <person name="Cerqueira G.C."/>
            <person name="Chen F."/>
            <person name="Chen W."/>
            <person name="Choi C."/>
            <person name="Clum A."/>
            <person name="Dos Santos R.A."/>
            <person name="Damasio A.R."/>
            <person name="Diallinas G."/>
            <person name="Emri T."/>
            <person name="Fekete E."/>
            <person name="Flipphi M."/>
            <person name="Freyberg S."/>
            <person name="Gallo A."/>
            <person name="Gournas C."/>
            <person name="Habgood R."/>
            <person name="Hainaut M."/>
            <person name="Harispe M.L."/>
            <person name="Henrissat B."/>
            <person name="Hilden K.S."/>
            <person name="Hope R."/>
            <person name="Hossain A."/>
            <person name="Karabika E."/>
            <person name="Karaffa L."/>
            <person name="Karanyi Z."/>
            <person name="Krasevec N."/>
            <person name="Kuo A."/>
            <person name="Kusch H."/>
            <person name="LaButti K."/>
            <person name="Lagendijk E.L."/>
            <person name="Lapidus A."/>
            <person name="Levasseur A."/>
            <person name="Lindquist E."/>
            <person name="Lipzen A."/>
            <person name="Logrieco A.F."/>
            <person name="MacCabe A."/>
            <person name="Maekelae M.R."/>
            <person name="Malavazi I."/>
            <person name="Melin P."/>
            <person name="Meyer V."/>
            <person name="Mielnichuk N."/>
            <person name="Miskei M."/>
            <person name="Molnar A.P."/>
            <person name="Mule G."/>
            <person name="Ngan C.Y."/>
            <person name="Orejas M."/>
            <person name="Orosz E."/>
            <person name="Ouedraogo J.P."/>
            <person name="Overkamp K.M."/>
            <person name="Park H.-S."/>
            <person name="Perrone G."/>
            <person name="Piumi F."/>
            <person name="Punt P.J."/>
            <person name="Ram A.F."/>
            <person name="Ramon A."/>
            <person name="Rauscher S."/>
            <person name="Record E."/>
            <person name="Riano-Pachon D.M."/>
            <person name="Robert V."/>
            <person name="Roehrig J."/>
            <person name="Ruller R."/>
            <person name="Salamov A."/>
            <person name="Salih N.S."/>
            <person name="Samson R.A."/>
            <person name="Sandor E."/>
            <person name="Sanguinetti M."/>
            <person name="Schuetze T."/>
            <person name="Sepcic K."/>
            <person name="Shelest E."/>
            <person name="Sherlock G."/>
            <person name="Sophianopoulou V."/>
            <person name="Squina F.M."/>
            <person name="Sun H."/>
            <person name="Susca A."/>
            <person name="Todd R.B."/>
            <person name="Tsang A."/>
            <person name="Unkles S.E."/>
            <person name="van de Wiele N."/>
            <person name="van Rossen-Uffink D."/>
            <person name="Oliveira J.V."/>
            <person name="Vesth T.C."/>
            <person name="Visser J."/>
            <person name="Yu J.-H."/>
            <person name="Zhou M."/>
            <person name="Andersen M.R."/>
            <person name="Archer D.B."/>
            <person name="Baker S.E."/>
            <person name="Benoit I."/>
            <person name="Brakhage A.A."/>
            <person name="Braus G.H."/>
            <person name="Fischer R."/>
            <person name="Frisvad J.C."/>
            <person name="Goldman G.H."/>
            <person name="Houbraken J."/>
            <person name="Oakley B."/>
            <person name="Pocsi I."/>
            <person name="Scazzocchio C."/>
            <person name="Seiboth B."/>
            <person name="vanKuyk P.A."/>
            <person name="Wortman J."/>
            <person name="Dyer P.S."/>
            <person name="Grigoriev I.V."/>
        </authorList>
    </citation>
    <scope>NUCLEOTIDE SEQUENCE [LARGE SCALE GENOMIC DNA]</scope>
    <source>
        <strain evidence="10">CBS 516.65</strain>
    </source>
</reference>
<feature type="binding site" description="axial binding residue" evidence="8">
    <location>
        <position position="438"/>
    </location>
    <ligand>
        <name>heme</name>
        <dbReference type="ChEBI" id="CHEBI:30413"/>
    </ligand>
    <ligandPart>
        <name>Fe</name>
        <dbReference type="ChEBI" id="CHEBI:18248"/>
    </ligandPart>
</feature>
<dbReference type="VEuPathDB" id="FungiDB:ASPGLDRAFT_135798"/>
<dbReference type="InterPro" id="IPR002401">
    <property type="entry name" value="Cyt_P450_E_grp-I"/>
</dbReference>
<dbReference type="PANTHER" id="PTHR24305">
    <property type="entry name" value="CYTOCHROME P450"/>
    <property type="match status" value="1"/>
</dbReference>
<dbReference type="GO" id="GO:0004497">
    <property type="term" value="F:monooxygenase activity"/>
    <property type="evidence" value="ECO:0007669"/>
    <property type="project" value="UniProtKB-KW"/>
</dbReference>
<dbReference type="RefSeq" id="XP_022396574.1">
    <property type="nucleotide sequence ID" value="XM_022541406.1"/>
</dbReference>
<evidence type="ECO:0000313" key="10">
    <source>
        <dbReference type="Proteomes" id="UP000184300"/>
    </source>
</evidence>